<keyword evidence="2" id="KW-0479">Metal-binding</keyword>
<dbReference type="InterPro" id="IPR006620">
    <property type="entry name" value="Pro_4_hyd_alph"/>
</dbReference>
<evidence type="ECO:0000313" key="8">
    <source>
        <dbReference type="Proteomes" id="UP001652624"/>
    </source>
</evidence>
<evidence type="ECO:0000259" key="7">
    <source>
        <dbReference type="PROSITE" id="PS51471"/>
    </source>
</evidence>
<dbReference type="Pfam" id="PF25238">
    <property type="entry name" value="OGFOD2-like"/>
    <property type="match status" value="1"/>
</dbReference>
<protein>
    <submittedName>
        <fullName evidence="9">2-oxoglutarate and iron-dependent oxygenase domain-containing protein 2 isoform X5</fullName>
    </submittedName>
</protein>
<dbReference type="PANTHER" id="PTHR24014:SF4">
    <property type="entry name" value="2-OXOGLUTARATE AND IRON-DEPENDENT OXYGENASE DOMAIN-CONTAINING PROTEIN 2"/>
    <property type="match status" value="1"/>
</dbReference>
<gene>
    <name evidence="9" type="primary">OGFOD2</name>
</gene>
<dbReference type="InterPro" id="IPR005123">
    <property type="entry name" value="Oxoglu/Fe-dep_dioxygenase_dom"/>
</dbReference>
<dbReference type="RefSeq" id="XP_060049196.1">
    <property type="nucleotide sequence ID" value="XM_060193213.1"/>
</dbReference>
<evidence type="ECO:0000256" key="4">
    <source>
        <dbReference type="ARBA" id="ARBA00022964"/>
    </source>
</evidence>
<organism evidence="8 9">
    <name type="scientific">Erinaceus europaeus</name>
    <name type="common">Western European hedgehog</name>
    <dbReference type="NCBI Taxonomy" id="9365"/>
    <lineage>
        <taxon>Eukaryota</taxon>
        <taxon>Metazoa</taxon>
        <taxon>Chordata</taxon>
        <taxon>Craniata</taxon>
        <taxon>Vertebrata</taxon>
        <taxon>Euteleostomi</taxon>
        <taxon>Mammalia</taxon>
        <taxon>Eutheria</taxon>
        <taxon>Laurasiatheria</taxon>
        <taxon>Eulipotyphla</taxon>
        <taxon>Erinaceidae</taxon>
        <taxon>Erinaceinae</taxon>
        <taxon>Erinaceus</taxon>
    </lineage>
</organism>
<evidence type="ECO:0000256" key="5">
    <source>
        <dbReference type="ARBA" id="ARBA00023002"/>
    </source>
</evidence>
<evidence type="ECO:0000256" key="2">
    <source>
        <dbReference type="ARBA" id="ARBA00022723"/>
    </source>
</evidence>
<dbReference type="PANTHER" id="PTHR24014">
    <property type="entry name" value="2-OXOGLUTARATE AND IRON-DEPENDENT OXYGENASE DOMAIN-CONTAINING PROTEIN 2"/>
    <property type="match status" value="1"/>
</dbReference>
<comment type="cofactor">
    <cofactor evidence="1">
        <name>L-ascorbate</name>
        <dbReference type="ChEBI" id="CHEBI:38290"/>
    </cofactor>
</comment>
<keyword evidence="6" id="KW-0408">Iron</keyword>
<keyword evidence="4" id="KW-0223">Dioxygenase</keyword>
<name>A0ABM3XK45_ERIEU</name>
<dbReference type="PROSITE" id="PS51471">
    <property type="entry name" value="FE2OG_OXY"/>
    <property type="match status" value="1"/>
</dbReference>
<evidence type="ECO:0000256" key="3">
    <source>
        <dbReference type="ARBA" id="ARBA00022896"/>
    </source>
</evidence>
<dbReference type="SMART" id="SM00702">
    <property type="entry name" value="P4Hc"/>
    <property type="match status" value="1"/>
</dbReference>
<evidence type="ECO:0000256" key="6">
    <source>
        <dbReference type="ARBA" id="ARBA00023004"/>
    </source>
</evidence>
<dbReference type="GeneID" id="103128866"/>
<reference evidence="9" key="1">
    <citation type="submission" date="2025-08" db="UniProtKB">
        <authorList>
            <consortium name="RefSeq"/>
        </authorList>
    </citation>
    <scope>IDENTIFICATION</scope>
</reference>
<keyword evidence="8" id="KW-1185">Reference proteome</keyword>
<sequence>MATAGVPGRFYRCACFCSENLYVARYGLHVRFRDEAQLRRDYGPILRSRGCVDPKDFEELLEEALLEELENFERSDLPKGRPNTMNNYGVLLHELGLDEPLVTPLRERFLQPLLALLYPEWGGARLDSHRAFVVKYAPGEDRELGCHYDNAELTLNVALGKTFTGGALYFGGLFQAPSALARPLEVEHVVGQGVLHRGGQLHGARALGSGERWNLVVWLRASTVRNHLCPMCLREPELVEDAGFGDGFTREEPDTVDVCALT</sequence>
<evidence type="ECO:0000313" key="9">
    <source>
        <dbReference type="RefSeq" id="XP_060049196.1"/>
    </source>
</evidence>
<accession>A0ABM3XK45</accession>
<feature type="domain" description="Fe2OG dioxygenase" evidence="7">
    <location>
        <begin position="127"/>
        <end position="221"/>
    </location>
</feature>
<keyword evidence="3" id="KW-0847">Vitamin C</keyword>
<evidence type="ECO:0000256" key="1">
    <source>
        <dbReference type="ARBA" id="ARBA00001961"/>
    </source>
</evidence>
<keyword evidence="5" id="KW-0560">Oxidoreductase</keyword>
<dbReference type="Gene3D" id="2.60.120.620">
    <property type="entry name" value="q2cbj1_9rhob like domain"/>
    <property type="match status" value="1"/>
</dbReference>
<dbReference type="Proteomes" id="UP001652624">
    <property type="component" value="Chromosome 6"/>
</dbReference>
<proteinExistence type="predicted"/>